<reference evidence="1 2" key="1">
    <citation type="journal article" date="2010" name="Stand. Genomic Sci.">
        <title>Complete genome sequence of Cellulophaga algicola type strain (IC166).</title>
        <authorList>
            <person name="Abt B."/>
            <person name="Lu M."/>
            <person name="Misra M."/>
            <person name="Han C."/>
            <person name="Nolan M."/>
            <person name="Lucas S."/>
            <person name="Hammon N."/>
            <person name="Deshpande S."/>
            <person name="Cheng J.F."/>
            <person name="Tapia R."/>
            <person name="Goodwin L."/>
            <person name="Pitluck S."/>
            <person name="Liolios K."/>
            <person name="Pagani I."/>
            <person name="Ivanova N."/>
            <person name="Mavromatis K."/>
            <person name="Ovchinikova G."/>
            <person name="Pati A."/>
            <person name="Chen A."/>
            <person name="Palaniappan K."/>
            <person name="Land M."/>
            <person name="Hauser L."/>
            <person name="Chang Y.J."/>
            <person name="Jeffries C.D."/>
            <person name="Detter J.C."/>
            <person name="Brambilla E."/>
            <person name="Rohde M."/>
            <person name="Tindall B.J."/>
            <person name="Goker M."/>
            <person name="Woyke T."/>
            <person name="Bristow J."/>
            <person name="Eisen J.A."/>
            <person name="Markowitz V."/>
            <person name="Hugenholtz P."/>
            <person name="Kyrpides N.C."/>
            <person name="Klenk H.P."/>
            <person name="Lapidus A."/>
        </authorList>
    </citation>
    <scope>NUCLEOTIDE SEQUENCE [LARGE SCALE GENOMIC DNA]</scope>
    <source>
        <strain evidence="2">DSM 14237 / IC166 / ACAM 630</strain>
    </source>
</reference>
<dbReference type="AlphaFoldDB" id="E6XDU3"/>
<evidence type="ECO:0008006" key="3">
    <source>
        <dbReference type="Google" id="ProtNLM"/>
    </source>
</evidence>
<dbReference type="KEGG" id="cao:Celal_4037"/>
<dbReference type="OrthoDB" id="1160464at2"/>
<name>E6XDU3_CELAD</name>
<dbReference type="EMBL" id="CP002453">
    <property type="protein sequence ID" value="ADV51281.1"/>
    <property type="molecule type" value="Genomic_DNA"/>
</dbReference>
<proteinExistence type="predicted"/>
<sequence>MKEERKYTKTIVQFQSKYQPAQIWEYLTHPKYTVEFTKDPCYHNQVSASFTLEKGNQWIEIHTGEDCEGDVVQCKIIESTTYKCFRTVRHQAGIKNTTIIKLEENKEGTIITETQKFSLSARKIRPINIMSWIMLGTGLLTKFSFKPEDDSYWFEHMEQKIGDVLS</sequence>
<accession>E6XDU3</accession>
<evidence type="ECO:0000313" key="1">
    <source>
        <dbReference type="EMBL" id="ADV51281.1"/>
    </source>
</evidence>
<dbReference type="HOGENOM" id="CLU_1599760_0_0_10"/>
<protein>
    <recommendedName>
        <fullName evidence="3">Activator of Hsp90 ATPase 1 family protein</fullName>
    </recommendedName>
</protein>
<dbReference type="SUPFAM" id="SSF55961">
    <property type="entry name" value="Bet v1-like"/>
    <property type="match status" value="1"/>
</dbReference>
<gene>
    <name evidence="1" type="ordered locus">Celal_4037</name>
</gene>
<dbReference type="eggNOG" id="ENOG50311B8">
    <property type="taxonomic scope" value="Bacteria"/>
</dbReference>
<organism evidence="1 2">
    <name type="scientific">Cellulophaga algicola (strain DSM 14237 / IC166 / ACAM 630)</name>
    <dbReference type="NCBI Taxonomy" id="688270"/>
    <lineage>
        <taxon>Bacteria</taxon>
        <taxon>Pseudomonadati</taxon>
        <taxon>Bacteroidota</taxon>
        <taxon>Flavobacteriia</taxon>
        <taxon>Flavobacteriales</taxon>
        <taxon>Flavobacteriaceae</taxon>
        <taxon>Cellulophaga</taxon>
    </lineage>
</organism>
<keyword evidence="2" id="KW-1185">Reference proteome</keyword>
<dbReference type="STRING" id="688270.Celal_4037"/>
<evidence type="ECO:0000313" key="2">
    <source>
        <dbReference type="Proteomes" id="UP000008634"/>
    </source>
</evidence>
<dbReference type="Proteomes" id="UP000008634">
    <property type="component" value="Chromosome"/>
</dbReference>